<evidence type="ECO:0000313" key="4">
    <source>
        <dbReference type="EMBL" id="ARQ02695.1"/>
    </source>
</evidence>
<dbReference type="InterPro" id="IPR036856">
    <property type="entry name" value="Ald_Oxase/Xan_DH_a/b_sf"/>
</dbReference>
<protein>
    <submittedName>
        <fullName evidence="4">Xanthine dehydrogenase</fullName>
    </submittedName>
</protein>
<dbReference type="InterPro" id="IPR000674">
    <property type="entry name" value="Ald_Oxase/Xan_DH_a/b"/>
</dbReference>
<dbReference type="EMBL" id="CP021112">
    <property type="protein sequence ID" value="ARQ02695.1"/>
    <property type="molecule type" value="Genomic_DNA"/>
</dbReference>
<dbReference type="OrthoDB" id="9758509at2"/>
<evidence type="ECO:0000256" key="2">
    <source>
        <dbReference type="ARBA" id="ARBA00023002"/>
    </source>
</evidence>
<organism evidence="4 5">
    <name type="scientific">Pseudorhodoplanes sinuspersici</name>
    <dbReference type="NCBI Taxonomy" id="1235591"/>
    <lineage>
        <taxon>Bacteria</taxon>
        <taxon>Pseudomonadati</taxon>
        <taxon>Pseudomonadota</taxon>
        <taxon>Alphaproteobacteria</taxon>
        <taxon>Hyphomicrobiales</taxon>
        <taxon>Pseudorhodoplanes</taxon>
    </lineage>
</organism>
<dbReference type="InterPro" id="IPR037165">
    <property type="entry name" value="AldOxase/xan_DH_Mopterin-bd_sf"/>
</dbReference>
<sequence length="791" mass="84195">MPALTGNGGPFIGRPLPRFEDERLVQGRGRYTDDFTLPAECHAVFVRSPYPHARIRGIDVAKAAGQPGVLTVVTGADYLAVGGAPIDHFADPADARDHTKRAFRSLPGNMSVDIAHAPMPVERVRYLGEPVAMIVAETLAAAQDAAEHVAVDYDELPCVMSVEEALRDDAPRLEESLGNNLAVDAHFGDADATERAIAASTLVIEKTFVNQRIVNAQMEPRSAIVSYDAATGTFTMIAGSQGAIRQRDTLAAALGVERDKVEVICPDVGGGFGTRTNLSPEQPVLAVAARRVGRPVRWTSTRSEAFLTDYQCRDIVTRVRMGFHPDGRIAGYACEIVGNVGAYTVAFVPMANSFRIMTTVYHVPHASVVVKGVMTNTVPTAPFRGAGRPEATYAMERTLDIAAAKLGIDRLEIRRRNLVPYDRLPYTSAMGLTYDSGDFASNFDRVLDVADWDGFADRRASARRRGRLAGIGVANYVESPVGIPHERVDVTVEPEGVVKVVTGTQSTGQGHETSFAQVIADHLGITPQQVRLISGDTRIVKSGGGSHSDRSMRLGGALLVESSGTIIAKAKDILAHHAGVPVENVEFTDGMLRTKNSNETVDVFEVARIAKEDGTLPENLRGPLSASASFTGRMPAYPTGAAVCEVEIDPDTGVTQVVRYTSIDDAGQAINPLILHGQVHGGIVQGVGQALYEGVVYDIASGQVTTGSFMDYAMARAGHMPSFAVDLVEDPTNGNPLRVKGGGESGITPALATTINAVVDALSEFGVDHVEMPATPAKIWALINEAKGGST</sequence>
<keyword evidence="1" id="KW-0500">Molybdenum</keyword>
<dbReference type="Gene3D" id="3.30.365.10">
    <property type="entry name" value="Aldehyde oxidase/xanthine dehydrogenase, molybdopterin binding domain"/>
    <property type="match status" value="4"/>
</dbReference>
<evidence type="ECO:0000313" key="5">
    <source>
        <dbReference type="Proteomes" id="UP000194137"/>
    </source>
</evidence>
<dbReference type="InterPro" id="IPR008274">
    <property type="entry name" value="AldOxase/xan_DH_MoCoBD1"/>
</dbReference>
<dbReference type="Pfam" id="PF01315">
    <property type="entry name" value="Ald_Xan_dh_C"/>
    <property type="match status" value="1"/>
</dbReference>
<dbReference type="SUPFAM" id="SSF54665">
    <property type="entry name" value="CO dehydrogenase molybdoprotein N-domain-like"/>
    <property type="match status" value="1"/>
</dbReference>
<dbReference type="Proteomes" id="UP000194137">
    <property type="component" value="Chromosome"/>
</dbReference>
<dbReference type="PANTHER" id="PTHR11908">
    <property type="entry name" value="XANTHINE DEHYDROGENASE"/>
    <property type="match status" value="1"/>
</dbReference>
<dbReference type="PANTHER" id="PTHR11908:SF132">
    <property type="entry name" value="ALDEHYDE OXIDASE 1-RELATED"/>
    <property type="match status" value="1"/>
</dbReference>
<dbReference type="Gene3D" id="3.90.1170.50">
    <property type="entry name" value="Aldehyde oxidase/xanthine dehydrogenase, a/b hammerhead"/>
    <property type="match status" value="1"/>
</dbReference>
<dbReference type="Pfam" id="PF20256">
    <property type="entry name" value="MoCoBD_2"/>
    <property type="match status" value="1"/>
</dbReference>
<name>A0A1W7A121_9HYPH</name>
<dbReference type="InterPro" id="IPR016208">
    <property type="entry name" value="Ald_Oxase/xanthine_DH-like"/>
</dbReference>
<feature type="domain" description="Aldehyde oxidase/xanthine dehydrogenase a/b hammerhead" evidence="3">
    <location>
        <begin position="26"/>
        <end position="157"/>
    </location>
</feature>
<accession>A0A1W7A121</accession>
<dbReference type="GO" id="GO:0005506">
    <property type="term" value="F:iron ion binding"/>
    <property type="evidence" value="ECO:0007669"/>
    <property type="project" value="InterPro"/>
</dbReference>
<dbReference type="InterPro" id="IPR046867">
    <property type="entry name" value="AldOxase/xan_DH_MoCoBD2"/>
</dbReference>
<dbReference type="SMART" id="SM01008">
    <property type="entry name" value="Ald_Xan_dh_C"/>
    <property type="match status" value="1"/>
</dbReference>
<dbReference type="SUPFAM" id="SSF56003">
    <property type="entry name" value="Molybdenum cofactor-binding domain"/>
    <property type="match status" value="1"/>
</dbReference>
<dbReference type="GO" id="GO:0016491">
    <property type="term" value="F:oxidoreductase activity"/>
    <property type="evidence" value="ECO:0007669"/>
    <property type="project" value="UniProtKB-KW"/>
</dbReference>
<proteinExistence type="predicted"/>
<dbReference type="KEGG" id="psin:CAK95_01405"/>
<keyword evidence="2" id="KW-0560">Oxidoreductase</keyword>
<dbReference type="AlphaFoldDB" id="A0A1W7A121"/>
<evidence type="ECO:0000259" key="3">
    <source>
        <dbReference type="SMART" id="SM01008"/>
    </source>
</evidence>
<dbReference type="Pfam" id="PF02738">
    <property type="entry name" value="MoCoBD_1"/>
    <property type="match status" value="1"/>
</dbReference>
<reference evidence="4 5" key="1">
    <citation type="submission" date="2017-05" db="EMBL/GenBank/DDBJ databases">
        <title>Full genome sequence of Pseudorhodoplanes sinuspersici.</title>
        <authorList>
            <person name="Dastgheib S.M.M."/>
            <person name="Shavandi M."/>
            <person name="Tirandaz H."/>
        </authorList>
    </citation>
    <scope>NUCLEOTIDE SEQUENCE [LARGE SCALE GENOMIC DNA]</scope>
    <source>
        <strain evidence="4 5">RIPI110</strain>
    </source>
</reference>
<evidence type="ECO:0000256" key="1">
    <source>
        <dbReference type="ARBA" id="ARBA00022505"/>
    </source>
</evidence>
<dbReference type="STRING" id="1235591.CAK95_01405"/>
<gene>
    <name evidence="4" type="ORF">CAK95_01405</name>
</gene>
<keyword evidence="5" id="KW-1185">Reference proteome</keyword>